<dbReference type="EMBL" id="CP032419">
    <property type="protein sequence ID" value="AYC34942.1"/>
    <property type="molecule type" value="Genomic_DNA"/>
</dbReference>
<dbReference type="InterPro" id="IPR029069">
    <property type="entry name" value="HotDog_dom_sf"/>
</dbReference>
<evidence type="ECO:0000256" key="1">
    <source>
        <dbReference type="ARBA" id="ARBA00010458"/>
    </source>
</evidence>
<dbReference type="GO" id="GO:0005829">
    <property type="term" value="C:cytosol"/>
    <property type="evidence" value="ECO:0007669"/>
    <property type="project" value="TreeGrafter"/>
</dbReference>
<evidence type="ECO:0000259" key="5">
    <source>
        <dbReference type="PROSITE" id="PS51770"/>
    </source>
</evidence>
<dbReference type="PROSITE" id="PS51770">
    <property type="entry name" value="HOTDOG_ACOT"/>
    <property type="match status" value="1"/>
</dbReference>
<dbReference type="CDD" id="cd03442">
    <property type="entry name" value="BFIT_BACH"/>
    <property type="match status" value="1"/>
</dbReference>
<evidence type="ECO:0000256" key="4">
    <source>
        <dbReference type="SAM" id="MobiDB-lite"/>
    </source>
</evidence>
<evidence type="ECO:0000313" key="7">
    <source>
        <dbReference type="Proteomes" id="UP000265560"/>
    </source>
</evidence>
<comment type="similarity">
    <text evidence="1">Belongs to the acyl coenzyme A hydrolase family.</text>
</comment>
<evidence type="ECO:0000256" key="2">
    <source>
        <dbReference type="ARBA" id="ARBA00022801"/>
    </source>
</evidence>
<accession>A0A385ZAH0</accession>
<dbReference type="OrthoDB" id="9809430at2"/>
<keyword evidence="2 3" id="KW-0378">Hydrolase</keyword>
<dbReference type="Pfam" id="PF03061">
    <property type="entry name" value="4HBT"/>
    <property type="match status" value="1"/>
</dbReference>
<dbReference type="Gene3D" id="3.10.129.10">
    <property type="entry name" value="Hotdog Thioesterase"/>
    <property type="match status" value="1"/>
</dbReference>
<dbReference type="FunFam" id="3.10.129.10:FF:000034">
    <property type="entry name" value="Acyl-CoA thioester hydrolase"/>
    <property type="match status" value="1"/>
</dbReference>
<dbReference type="PANTHER" id="PTHR11049">
    <property type="entry name" value="ACYL COENZYME A THIOESTER HYDROLASE"/>
    <property type="match status" value="1"/>
</dbReference>
<feature type="region of interest" description="Disordered" evidence="4">
    <location>
        <begin position="117"/>
        <end position="141"/>
    </location>
</feature>
<proteinExistence type="inferred from homology"/>
<keyword evidence="7" id="KW-1185">Reference proteome</keyword>
<dbReference type="PANTHER" id="PTHR11049:SF16">
    <property type="entry name" value="PROTEIN VDLD"/>
    <property type="match status" value="1"/>
</dbReference>
<dbReference type="SUPFAM" id="SSF54637">
    <property type="entry name" value="Thioesterase/thiol ester dehydrase-isomerase"/>
    <property type="match status" value="1"/>
</dbReference>
<reference evidence="7" key="1">
    <citation type="submission" date="2018-09" db="EMBL/GenBank/DDBJ databases">
        <authorList>
            <person name="Zhu H."/>
        </authorList>
    </citation>
    <scope>NUCLEOTIDE SEQUENCE [LARGE SCALE GENOMIC DNA]</scope>
    <source>
        <strain evidence="7">K2W31S-8</strain>
    </source>
</reference>
<dbReference type="InterPro" id="IPR033120">
    <property type="entry name" value="HOTDOG_ACOT"/>
</dbReference>
<sequence length="160" mass="18027">MELGTNKLSMTVLMTPDKANFSGNVHGGTLLKYLDEVAYACASRYAGSYVVTLSVDQVVFREPIHVGELVTFLAAVNYTGRTSMEIGIKVVTENIQERSVRHTNSCFFTMVALDDQGKPTPVPPLQPQSADERRRYSQAQQRRALRQELERRYRDIRGEA</sequence>
<dbReference type="InterPro" id="IPR040170">
    <property type="entry name" value="Cytosol_ACT"/>
</dbReference>
<dbReference type="Proteomes" id="UP000265560">
    <property type="component" value="Chromosome"/>
</dbReference>
<evidence type="ECO:0000256" key="3">
    <source>
        <dbReference type="PROSITE-ProRule" id="PRU01106"/>
    </source>
</evidence>
<organism evidence="6 7">
    <name type="scientific">Pseudomonas cavernae</name>
    <dbReference type="NCBI Taxonomy" id="2320867"/>
    <lineage>
        <taxon>Bacteria</taxon>
        <taxon>Pseudomonadati</taxon>
        <taxon>Pseudomonadota</taxon>
        <taxon>Gammaproteobacteria</taxon>
        <taxon>Pseudomonadales</taxon>
        <taxon>Pseudomonadaceae</taxon>
        <taxon>Pseudomonas</taxon>
    </lineage>
</organism>
<name>A0A385ZAH0_9PSED</name>
<gene>
    <name evidence="6" type="ORF">D3880_22355</name>
</gene>
<dbReference type="GO" id="GO:0006637">
    <property type="term" value="P:acyl-CoA metabolic process"/>
    <property type="evidence" value="ECO:0007669"/>
    <property type="project" value="TreeGrafter"/>
</dbReference>
<dbReference type="InterPro" id="IPR006683">
    <property type="entry name" value="Thioestr_dom"/>
</dbReference>
<evidence type="ECO:0000313" key="6">
    <source>
        <dbReference type="EMBL" id="AYC34942.1"/>
    </source>
</evidence>
<dbReference type="RefSeq" id="WP_119895591.1">
    <property type="nucleotide sequence ID" value="NZ_CP032419.1"/>
</dbReference>
<dbReference type="KEGG" id="pcav:D3880_22355"/>
<protein>
    <submittedName>
        <fullName evidence="6">Acyl-CoA thioesterase</fullName>
    </submittedName>
</protein>
<dbReference type="AlphaFoldDB" id="A0A385ZAH0"/>
<dbReference type="GO" id="GO:0052816">
    <property type="term" value="F:long-chain fatty acyl-CoA hydrolase activity"/>
    <property type="evidence" value="ECO:0007669"/>
    <property type="project" value="TreeGrafter"/>
</dbReference>
<feature type="domain" description="HotDog ACOT-type" evidence="5">
    <location>
        <begin position="4"/>
        <end position="116"/>
    </location>
</feature>